<keyword evidence="3" id="KW-1185">Reference proteome</keyword>
<sequence length="151" mass="18021">MEQLVEQYKQGYPKILKELEGLTEEQLLFKPSEKSWSIREIIIHVSDAELVHIHRMKAVLSEDNPILTAFDQDLWTTRLNSQQVDHQLYLQLFKSMRESFLPILHHLTEQDYLRIGTHTQAGQLTFKEILEHSIEHIDIHIRQIRRIKNLF</sequence>
<evidence type="ECO:0000259" key="1">
    <source>
        <dbReference type="Pfam" id="PF12867"/>
    </source>
</evidence>
<dbReference type="InterPro" id="IPR024775">
    <property type="entry name" value="DinB-like"/>
</dbReference>
<feature type="domain" description="DinB-like" evidence="1">
    <location>
        <begin position="8"/>
        <end position="144"/>
    </location>
</feature>
<evidence type="ECO:0000313" key="3">
    <source>
        <dbReference type="Proteomes" id="UP001589609"/>
    </source>
</evidence>
<dbReference type="EMBL" id="JBHMAF010000198">
    <property type="protein sequence ID" value="MFB9762535.1"/>
    <property type="molecule type" value="Genomic_DNA"/>
</dbReference>
<dbReference type="InterPro" id="IPR034660">
    <property type="entry name" value="DinB/YfiT-like"/>
</dbReference>
<name>A0ABV5WPK9_9BACI</name>
<comment type="caution">
    <text evidence="2">The sequence shown here is derived from an EMBL/GenBank/DDBJ whole genome shotgun (WGS) entry which is preliminary data.</text>
</comment>
<dbReference type="SUPFAM" id="SSF109854">
    <property type="entry name" value="DinB/YfiT-like putative metalloenzymes"/>
    <property type="match status" value="1"/>
</dbReference>
<organism evidence="2 3">
    <name type="scientific">Ectobacillus funiculus</name>
    <dbReference type="NCBI Taxonomy" id="137993"/>
    <lineage>
        <taxon>Bacteria</taxon>
        <taxon>Bacillati</taxon>
        <taxon>Bacillota</taxon>
        <taxon>Bacilli</taxon>
        <taxon>Bacillales</taxon>
        <taxon>Bacillaceae</taxon>
        <taxon>Ectobacillus</taxon>
    </lineage>
</organism>
<accession>A0ABV5WPK9</accession>
<reference evidence="2 3" key="1">
    <citation type="submission" date="2024-09" db="EMBL/GenBank/DDBJ databases">
        <authorList>
            <person name="Sun Q."/>
            <person name="Mori K."/>
        </authorList>
    </citation>
    <scope>NUCLEOTIDE SEQUENCE [LARGE SCALE GENOMIC DNA]</scope>
    <source>
        <strain evidence="2 3">JCM 11201</strain>
    </source>
</reference>
<dbReference type="Gene3D" id="1.20.120.450">
    <property type="entry name" value="dinb family like domain"/>
    <property type="match status" value="1"/>
</dbReference>
<dbReference type="Pfam" id="PF12867">
    <property type="entry name" value="DinB_2"/>
    <property type="match status" value="1"/>
</dbReference>
<dbReference type="RefSeq" id="WP_379952434.1">
    <property type="nucleotide sequence ID" value="NZ_JBHMAF010000198.1"/>
</dbReference>
<evidence type="ECO:0000313" key="2">
    <source>
        <dbReference type="EMBL" id="MFB9762535.1"/>
    </source>
</evidence>
<proteinExistence type="predicted"/>
<dbReference type="Proteomes" id="UP001589609">
    <property type="component" value="Unassembled WGS sequence"/>
</dbReference>
<protein>
    <submittedName>
        <fullName evidence="2">DinB family protein</fullName>
    </submittedName>
</protein>
<gene>
    <name evidence="2" type="ORF">ACFFMS_30375</name>
</gene>